<proteinExistence type="inferred from homology"/>
<gene>
    <name evidence="5" type="ORF">SADUNF_Sadunf03G0092300</name>
</gene>
<dbReference type="InterPro" id="IPR005516">
    <property type="entry name" value="Remorin_C"/>
</dbReference>
<dbReference type="AlphaFoldDB" id="A0A835N3E6"/>
<evidence type="ECO:0000256" key="2">
    <source>
        <dbReference type="SAM" id="Coils"/>
    </source>
</evidence>
<sequence>MLKLSGNISVKVKIVAKWPKSAIQPGWVYPKNNMFSSFSSIRFWCCFFIFVQRLCLCWQETSSCPWSTLLVSDARFRLDELLDPYILTKRRQKHIFFLPEKVQRTPPIIYLYICFFVHYQPPFVPTTVQDLDSTTIFRTNFMGEEEQKKAESNAVSLPTPPVKEEKEASLNDAANEKNLVPVSEKVADPTAAEQVSGGSNNRDAILSRVETEKRYALIKAWVENEKAKVENKAHKKLSAIGSWETTKKVSVEAKIKKFEEKMERKKAEYAEKMKNKVAELHKAAEEKKAMIEAKKSEECLKVEETAAKFRATGYTPKKFLGCFSS</sequence>
<organism evidence="5 6">
    <name type="scientific">Salix dunnii</name>
    <dbReference type="NCBI Taxonomy" id="1413687"/>
    <lineage>
        <taxon>Eukaryota</taxon>
        <taxon>Viridiplantae</taxon>
        <taxon>Streptophyta</taxon>
        <taxon>Embryophyta</taxon>
        <taxon>Tracheophyta</taxon>
        <taxon>Spermatophyta</taxon>
        <taxon>Magnoliopsida</taxon>
        <taxon>eudicotyledons</taxon>
        <taxon>Gunneridae</taxon>
        <taxon>Pentapetalae</taxon>
        <taxon>rosids</taxon>
        <taxon>fabids</taxon>
        <taxon>Malpighiales</taxon>
        <taxon>Salicaceae</taxon>
        <taxon>Saliceae</taxon>
        <taxon>Salix</taxon>
    </lineage>
</organism>
<evidence type="ECO:0000313" key="6">
    <source>
        <dbReference type="Proteomes" id="UP000657918"/>
    </source>
</evidence>
<evidence type="ECO:0000256" key="3">
    <source>
        <dbReference type="SAM" id="MobiDB-lite"/>
    </source>
</evidence>
<comment type="similarity">
    <text evidence="1">Belongs to the remorin family.</text>
</comment>
<evidence type="ECO:0000259" key="4">
    <source>
        <dbReference type="Pfam" id="PF03763"/>
    </source>
</evidence>
<protein>
    <recommendedName>
        <fullName evidence="4">Remorin C-terminal domain-containing protein</fullName>
    </recommendedName>
</protein>
<dbReference type="Pfam" id="PF03763">
    <property type="entry name" value="Remorin_C"/>
    <property type="match status" value="1"/>
</dbReference>
<dbReference type="Proteomes" id="UP000657918">
    <property type="component" value="Unassembled WGS sequence"/>
</dbReference>
<comment type="caution">
    <text evidence="5">The sequence shown here is derived from an EMBL/GenBank/DDBJ whole genome shotgun (WGS) entry which is preliminary data.</text>
</comment>
<dbReference type="OrthoDB" id="684343at2759"/>
<dbReference type="EMBL" id="JADGMS010000003">
    <property type="protein sequence ID" value="KAF9685806.1"/>
    <property type="molecule type" value="Genomic_DNA"/>
</dbReference>
<keyword evidence="2" id="KW-0175">Coiled coil</keyword>
<evidence type="ECO:0000313" key="5">
    <source>
        <dbReference type="EMBL" id="KAF9685806.1"/>
    </source>
</evidence>
<dbReference type="PANTHER" id="PTHR31775:SF28">
    <property type="entry name" value="REMORIN-LIKE"/>
    <property type="match status" value="1"/>
</dbReference>
<feature type="region of interest" description="Disordered" evidence="3">
    <location>
        <begin position="147"/>
        <end position="199"/>
    </location>
</feature>
<accession>A0A835N3E6</accession>
<feature type="domain" description="Remorin C-terminal" evidence="4">
    <location>
        <begin position="213"/>
        <end position="318"/>
    </location>
</feature>
<keyword evidence="6" id="KW-1185">Reference proteome</keyword>
<name>A0A835N3E6_9ROSI</name>
<evidence type="ECO:0000256" key="1">
    <source>
        <dbReference type="ARBA" id="ARBA00005711"/>
    </source>
</evidence>
<dbReference type="PANTHER" id="PTHR31775">
    <property type="entry name" value="OS02G0117200 PROTEIN"/>
    <property type="match status" value="1"/>
</dbReference>
<reference evidence="5 6" key="1">
    <citation type="submission" date="2020-10" db="EMBL/GenBank/DDBJ databases">
        <title>Plant Genome Project.</title>
        <authorList>
            <person name="Zhang R.-G."/>
        </authorList>
    </citation>
    <scope>NUCLEOTIDE SEQUENCE [LARGE SCALE GENOMIC DNA]</scope>
    <source>
        <strain evidence="5">FAFU-HL-1</strain>
        <tissue evidence="5">Leaf</tissue>
    </source>
</reference>
<feature type="coiled-coil region" evidence="2">
    <location>
        <begin position="248"/>
        <end position="297"/>
    </location>
</feature>